<reference evidence="2 3" key="1">
    <citation type="submission" date="2023-08" db="EMBL/GenBank/DDBJ databases">
        <title>Black Yeasts Isolated from many extreme environments.</title>
        <authorList>
            <person name="Coleine C."/>
            <person name="Stajich J.E."/>
            <person name="Selbmann L."/>
        </authorList>
    </citation>
    <scope>NUCLEOTIDE SEQUENCE [LARGE SCALE GENOMIC DNA]</scope>
    <source>
        <strain evidence="2 3">CCFEE 5935</strain>
    </source>
</reference>
<accession>A0AAV9P3S6</accession>
<name>A0AAV9P3S6_9PEZI</name>
<proteinExistence type="predicted"/>
<dbReference type="GeneID" id="89929432"/>
<dbReference type="Gene3D" id="3.40.50.300">
    <property type="entry name" value="P-loop containing nucleotide triphosphate hydrolases"/>
    <property type="match status" value="1"/>
</dbReference>
<dbReference type="Proteomes" id="UP001337655">
    <property type="component" value="Unassembled WGS sequence"/>
</dbReference>
<evidence type="ECO:0000313" key="3">
    <source>
        <dbReference type="Proteomes" id="UP001337655"/>
    </source>
</evidence>
<sequence length="278" mass="31729">MEPSATENKPATIHHLTIRRQMHEELSRLPNYAFYEGTLQNDVATKRNLEDVQPGLAAALTDILKSIGNNGPFVESILRRHYIVINGTRVTNEITQSKVVHEHCRFFCTHMFERLHEIFGDTFREKVLVLVAHGESLKYWNACLHEIMNRRRLSTKHVPEVSTIESAQVRGAVYTINDFTIQQMLDKRDAGFMIDHHRFNTGITRAEAVQTTLGGNCEGRFLSMSMDIGPGAGEFRGCPIPVVHFRDHLVNNQVTYAYNEKMPESEYPAHLRQDSVVV</sequence>
<keyword evidence="3" id="KW-1185">Reference proteome</keyword>
<feature type="domain" description="DNA2/NAM7 helicase-like C-terminal" evidence="1">
    <location>
        <begin position="7"/>
        <end position="208"/>
    </location>
</feature>
<dbReference type="AlphaFoldDB" id="A0AAV9P3S6"/>
<dbReference type="InterPro" id="IPR041679">
    <property type="entry name" value="DNA2/NAM7-like_C"/>
</dbReference>
<organism evidence="2 3">
    <name type="scientific">Saxophila tyrrhenica</name>
    <dbReference type="NCBI Taxonomy" id="1690608"/>
    <lineage>
        <taxon>Eukaryota</taxon>
        <taxon>Fungi</taxon>
        <taxon>Dikarya</taxon>
        <taxon>Ascomycota</taxon>
        <taxon>Pezizomycotina</taxon>
        <taxon>Dothideomycetes</taxon>
        <taxon>Dothideomycetidae</taxon>
        <taxon>Mycosphaerellales</taxon>
        <taxon>Extremaceae</taxon>
        <taxon>Saxophila</taxon>
    </lineage>
</organism>
<dbReference type="Pfam" id="PF13087">
    <property type="entry name" value="AAA_12"/>
    <property type="match status" value="1"/>
</dbReference>
<comment type="caution">
    <text evidence="2">The sequence shown here is derived from an EMBL/GenBank/DDBJ whole genome shotgun (WGS) entry which is preliminary data.</text>
</comment>
<dbReference type="RefSeq" id="XP_064656437.1">
    <property type="nucleotide sequence ID" value="XM_064805332.1"/>
</dbReference>
<evidence type="ECO:0000313" key="2">
    <source>
        <dbReference type="EMBL" id="KAK5166555.1"/>
    </source>
</evidence>
<dbReference type="InterPro" id="IPR027417">
    <property type="entry name" value="P-loop_NTPase"/>
</dbReference>
<dbReference type="EMBL" id="JAVRRT010000013">
    <property type="protein sequence ID" value="KAK5166555.1"/>
    <property type="molecule type" value="Genomic_DNA"/>
</dbReference>
<evidence type="ECO:0000259" key="1">
    <source>
        <dbReference type="Pfam" id="PF13087"/>
    </source>
</evidence>
<protein>
    <recommendedName>
        <fullName evidence="1">DNA2/NAM7 helicase-like C-terminal domain-containing protein</fullName>
    </recommendedName>
</protein>
<gene>
    <name evidence="2" type="ORF">LTR77_008098</name>
</gene>